<dbReference type="RefSeq" id="WP_341840634.1">
    <property type="nucleotide sequence ID" value="NZ_CP149792.1"/>
</dbReference>
<sequence>MNIKVLSRILDQKINALNVLVEIRIKDYLSIASQIIHNNELQRKKVRSSKSVYSLLRNDLKQGCTIPPVFLAVRKEAVGTKGKVSKLETTTDSEIIKYIEEKKLLILDGLQRTYQLIELEQELKKDKDIETLRAFLERNIRAEIFIGINKIGILYRMLTLNTGQTPMSVRHQIEILYQDYLGENKIPGIEILREVEGGRALKPGKYKFNEIVDGFQSYLEKDELAIDRASLLEDVKSLEKLSKVGQKKDLFQDFVVGYHSFIVKVGQTGKNWALDEDDEEFHESVPQPFATDISSIFMRGQVLTGFGAALGSLEDLNQIKDLSTIPTVLNKLKLGGNEDETFKLILMNLETIRKSSKKIGNSQRRYFYFFFKSLFNSSGDSHLNIKKSIEKAFQNYKVEFL</sequence>
<proteinExistence type="predicted"/>
<gene>
    <name evidence="1" type="ORF">WJU22_23635</name>
</gene>
<evidence type="ECO:0000313" key="1">
    <source>
        <dbReference type="EMBL" id="WZN45893.1"/>
    </source>
</evidence>
<dbReference type="EMBL" id="CP150096">
    <property type="protein sequence ID" value="WZN45893.1"/>
    <property type="molecule type" value="Genomic_DNA"/>
</dbReference>
<keyword evidence="2" id="KW-1185">Reference proteome</keyword>
<reference evidence="1 2" key="1">
    <citation type="submission" date="2024-03" db="EMBL/GenBank/DDBJ databases">
        <title>Chitinophaga caseinilytica sp. nov., a casein hydrolysing bacterium isolated from forest soil.</title>
        <authorList>
            <person name="Lee D.S."/>
            <person name="Han D.M."/>
            <person name="Baek J.H."/>
            <person name="Choi D.G."/>
            <person name="Jeon J.H."/>
            <person name="Jeon C.O."/>
        </authorList>
    </citation>
    <scope>NUCLEOTIDE SEQUENCE [LARGE SCALE GENOMIC DNA]</scope>
    <source>
        <strain evidence="1 2">KACC 19118</strain>
    </source>
</reference>
<protein>
    <recommendedName>
        <fullName evidence="3">DUF262 domain-containing protein</fullName>
    </recommendedName>
</protein>
<evidence type="ECO:0000313" key="2">
    <source>
        <dbReference type="Proteomes" id="UP001449657"/>
    </source>
</evidence>
<name>A0ABZ2Z2I9_9BACT</name>
<organism evidence="1 2">
    <name type="scientific">Chitinophaga caseinilytica</name>
    <dbReference type="NCBI Taxonomy" id="2267521"/>
    <lineage>
        <taxon>Bacteria</taxon>
        <taxon>Pseudomonadati</taxon>
        <taxon>Bacteroidota</taxon>
        <taxon>Chitinophagia</taxon>
        <taxon>Chitinophagales</taxon>
        <taxon>Chitinophagaceae</taxon>
        <taxon>Chitinophaga</taxon>
    </lineage>
</organism>
<evidence type="ECO:0008006" key="3">
    <source>
        <dbReference type="Google" id="ProtNLM"/>
    </source>
</evidence>
<dbReference type="Proteomes" id="UP001449657">
    <property type="component" value="Chromosome"/>
</dbReference>
<accession>A0ABZ2Z2I9</accession>